<dbReference type="Proteomes" id="UP001470230">
    <property type="component" value="Unassembled WGS sequence"/>
</dbReference>
<evidence type="ECO:0000256" key="8">
    <source>
        <dbReference type="ARBA" id="ARBA00022801"/>
    </source>
</evidence>
<evidence type="ECO:0000256" key="7">
    <source>
        <dbReference type="ARBA" id="ARBA00022723"/>
    </source>
</evidence>
<dbReference type="SUPFAM" id="SSF53187">
    <property type="entry name" value="Zn-dependent exopeptidases"/>
    <property type="match status" value="1"/>
</dbReference>
<dbReference type="Pfam" id="PF02127">
    <property type="entry name" value="Peptidase_M18"/>
    <property type="match status" value="1"/>
</dbReference>
<proteinExistence type="inferred from homology"/>
<keyword evidence="7 11" id="KW-0479">Metal-binding</keyword>
<keyword evidence="6 11" id="KW-0645">Protease</keyword>
<protein>
    <recommendedName>
        <fullName evidence="4">aspartyl aminopeptidase</fullName>
        <ecNumber evidence="4">3.4.11.21</ecNumber>
    </recommendedName>
</protein>
<evidence type="ECO:0000256" key="4">
    <source>
        <dbReference type="ARBA" id="ARBA00011965"/>
    </source>
</evidence>
<accession>A0ABR2ID95</accession>
<comment type="similarity">
    <text evidence="3 11">Belongs to the peptidase M18 family.</text>
</comment>
<evidence type="ECO:0000256" key="5">
    <source>
        <dbReference type="ARBA" id="ARBA00022438"/>
    </source>
</evidence>
<dbReference type="Gene3D" id="2.30.250.10">
    <property type="entry name" value="Aminopeptidase i, Domain 2"/>
    <property type="match status" value="1"/>
</dbReference>
<dbReference type="Gene3D" id="3.40.630.10">
    <property type="entry name" value="Zn peptidases"/>
    <property type="match status" value="1"/>
</dbReference>
<sequence>MSFSNMIDKEYFAETLYNNATPYHYVSNARSKLLANGFTEISESTPINERPDKFFLTRDDRCICAVKMGDKKCGVILAAHNDFPCFKAKAGSTYSSGFFQVRTAPYGGVCMSTWVDRDLRIAGRAIIKDNNNSNTTNKLFLTTKKVAHMPSLGIRLAHHNSLAPKFNSESSFNPILCDPIEKIIADELNIEQEQIITTETFFVSQQKPSYVGPDQSILCSQGLDNLTSSITTLDAFLSSESPYVTILVVFDNEEVGSQTRCGAKSNFLKGALKRISGEDDDSFPKRCIFISCDNNHGLHPNYPELTPPNSIRLGDGPVISYDPTLSFSSETKVISLVKDIAKSANIPVNEYSDKNSSRCGSTFGPFVSTALGIPSIDMGIPVLGMHSIRETCCFDDVQNFQKLLIEIVKNFGDYLID</sequence>
<reference evidence="12 13" key="1">
    <citation type="submission" date="2024-04" db="EMBL/GenBank/DDBJ databases">
        <title>Tritrichomonas musculus Genome.</title>
        <authorList>
            <person name="Alves-Ferreira E."/>
            <person name="Grigg M."/>
            <person name="Lorenzi H."/>
            <person name="Galac M."/>
        </authorList>
    </citation>
    <scope>NUCLEOTIDE SEQUENCE [LARGE SCALE GENOMIC DNA]</scope>
    <source>
        <strain evidence="12 13">EAF2021</strain>
    </source>
</reference>
<dbReference type="PRINTS" id="PR00932">
    <property type="entry name" value="AMINO1PTASE"/>
</dbReference>
<dbReference type="InterPro" id="IPR023358">
    <property type="entry name" value="Peptidase_M18_dom2"/>
</dbReference>
<dbReference type="EC" id="3.4.11.21" evidence="4"/>
<dbReference type="PANTHER" id="PTHR28570">
    <property type="entry name" value="ASPARTYL AMINOPEPTIDASE"/>
    <property type="match status" value="1"/>
</dbReference>
<dbReference type="SUPFAM" id="SSF101821">
    <property type="entry name" value="Aminopeptidase/glucanase lid domain"/>
    <property type="match status" value="1"/>
</dbReference>
<evidence type="ECO:0000256" key="1">
    <source>
        <dbReference type="ARBA" id="ARBA00001335"/>
    </source>
</evidence>
<comment type="caution">
    <text evidence="12">The sequence shown here is derived from an EMBL/GenBank/DDBJ whole genome shotgun (WGS) entry which is preliminary data.</text>
</comment>
<comment type="cofactor">
    <cofactor evidence="2">
        <name>Zn(2+)</name>
        <dbReference type="ChEBI" id="CHEBI:29105"/>
    </cofactor>
</comment>
<keyword evidence="5 11" id="KW-0031">Aminopeptidase</keyword>
<keyword evidence="10 11" id="KW-0482">Metalloprotease</keyword>
<evidence type="ECO:0000256" key="10">
    <source>
        <dbReference type="ARBA" id="ARBA00023049"/>
    </source>
</evidence>
<organism evidence="12 13">
    <name type="scientific">Tritrichomonas musculus</name>
    <dbReference type="NCBI Taxonomy" id="1915356"/>
    <lineage>
        <taxon>Eukaryota</taxon>
        <taxon>Metamonada</taxon>
        <taxon>Parabasalia</taxon>
        <taxon>Tritrichomonadida</taxon>
        <taxon>Tritrichomonadidae</taxon>
        <taxon>Tritrichomonas</taxon>
    </lineage>
</organism>
<gene>
    <name evidence="12" type="ORF">M9Y10_012668</name>
</gene>
<evidence type="ECO:0000256" key="6">
    <source>
        <dbReference type="ARBA" id="ARBA00022670"/>
    </source>
</evidence>
<evidence type="ECO:0000313" key="13">
    <source>
        <dbReference type="Proteomes" id="UP001470230"/>
    </source>
</evidence>
<keyword evidence="8 11" id="KW-0378">Hydrolase</keyword>
<evidence type="ECO:0000256" key="9">
    <source>
        <dbReference type="ARBA" id="ARBA00022833"/>
    </source>
</evidence>
<evidence type="ECO:0000256" key="3">
    <source>
        <dbReference type="ARBA" id="ARBA00008290"/>
    </source>
</evidence>
<keyword evidence="9 11" id="KW-0862">Zinc</keyword>
<dbReference type="EMBL" id="JAPFFF010000018">
    <property type="protein sequence ID" value="KAK8860976.1"/>
    <property type="molecule type" value="Genomic_DNA"/>
</dbReference>
<comment type="catalytic activity">
    <reaction evidence="1">
        <text>Release of an N-terminal aspartate or glutamate from a peptide, with a preference for aspartate.</text>
        <dbReference type="EC" id="3.4.11.21"/>
    </reaction>
</comment>
<evidence type="ECO:0000256" key="2">
    <source>
        <dbReference type="ARBA" id="ARBA00001947"/>
    </source>
</evidence>
<name>A0ABR2ID95_9EUKA</name>
<keyword evidence="13" id="KW-1185">Reference proteome</keyword>
<dbReference type="PANTHER" id="PTHR28570:SF3">
    <property type="entry name" value="ASPARTYL AMINOPEPTIDASE"/>
    <property type="match status" value="1"/>
</dbReference>
<evidence type="ECO:0000313" key="12">
    <source>
        <dbReference type="EMBL" id="KAK8860976.1"/>
    </source>
</evidence>
<evidence type="ECO:0000256" key="11">
    <source>
        <dbReference type="RuleBase" id="RU004386"/>
    </source>
</evidence>
<dbReference type="InterPro" id="IPR001948">
    <property type="entry name" value="Peptidase_M18"/>
</dbReference>